<dbReference type="OrthoDB" id="9780095at2"/>
<evidence type="ECO:0000313" key="3">
    <source>
        <dbReference type="Proteomes" id="UP000192674"/>
    </source>
</evidence>
<dbReference type="InterPro" id="IPR029063">
    <property type="entry name" value="SAM-dependent_MTases_sf"/>
</dbReference>
<reference evidence="2 3" key="1">
    <citation type="submission" date="2017-04" db="EMBL/GenBank/DDBJ databases">
        <authorList>
            <person name="Afonso C.L."/>
            <person name="Miller P.J."/>
            <person name="Scott M.A."/>
            <person name="Spackman E."/>
            <person name="Goraichik I."/>
            <person name="Dimitrov K.M."/>
            <person name="Suarez D.L."/>
            <person name="Swayne D.E."/>
        </authorList>
    </citation>
    <scope>NUCLEOTIDE SEQUENCE [LARGE SCALE GENOMIC DNA]</scope>
    <source>
        <strain evidence="2 3">DSM 43828</strain>
    </source>
</reference>
<dbReference type="EMBL" id="FWXV01000002">
    <property type="protein sequence ID" value="SMC92883.1"/>
    <property type="molecule type" value="Genomic_DNA"/>
</dbReference>
<name>A0A1Y5XGQ1_KIBAR</name>
<dbReference type="InterPro" id="IPR025789">
    <property type="entry name" value="DOT1_dom"/>
</dbReference>
<protein>
    <submittedName>
        <fullName evidence="2">Histone methylation protein DOT1</fullName>
    </submittedName>
</protein>
<dbReference type="Proteomes" id="UP000192674">
    <property type="component" value="Unassembled WGS sequence"/>
</dbReference>
<dbReference type="AlphaFoldDB" id="A0A1Y5XGQ1"/>
<sequence length="212" mass="24448">MKTTYARLRRTLGQLAYEKRYGVRTAELIELDKLGIDSEGRGYYVAASWRTLRRTLSRKEITGRDVFIDFGSGMGRMVLEAARFPFGRVIGVELSDELHKIAQDNVRRTRQRLHCRDIELVQTDVLEYEIPDDVSVVFFNNPFQGPVFTTVIERLVATLDRNPRELKIIYYNPVEEQTILATGRAAITRRLVHARRRTAGSPFGLTKVFVLR</sequence>
<dbReference type="Pfam" id="PF08123">
    <property type="entry name" value="DOT1"/>
    <property type="match status" value="1"/>
</dbReference>
<accession>A0A1Y5XGQ1</accession>
<evidence type="ECO:0000259" key="1">
    <source>
        <dbReference type="Pfam" id="PF08123"/>
    </source>
</evidence>
<keyword evidence="3" id="KW-1185">Reference proteome</keyword>
<gene>
    <name evidence="2" type="ORF">SAMN05661093_02897</name>
</gene>
<dbReference type="RefSeq" id="WP_084426742.1">
    <property type="nucleotide sequence ID" value="NZ_FWXV01000002.1"/>
</dbReference>
<dbReference type="Gene3D" id="3.40.50.150">
    <property type="entry name" value="Vaccinia Virus protein VP39"/>
    <property type="match status" value="1"/>
</dbReference>
<feature type="domain" description="DOT1" evidence="1">
    <location>
        <begin position="52"/>
        <end position="159"/>
    </location>
</feature>
<proteinExistence type="predicted"/>
<dbReference type="CDD" id="cd02440">
    <property type="entry name" value="AdoMet_MTases"/>
    <property type="match status" value="1"/>
</dbReference>
<organism evidence="2 3">
    <name type="scientific">Kibdelosporangium aridum</name>
    <dbReference type="NCBI Taxonomy" id="2030"/>
    <lineage>
        <taxon>Bacteria</taxon>
        <taxon>Bacillati</taxon>
        <taxon>Actinomycetota</taxon>
        <taxon>Actinomycetes</taxon>
        <taxon>Pseudonocardiales</taxon>
        <taxon>Pseudonocardiaceae</taxon>
        <taxon>Kibdelosporangium</taxon>
    </lineage>
</organism>
<evidence type="ECO:0000313" key="2">
    <source>
        <dbReference type="EMBL" id="SMC92883.1"/>
    </source>
</evidence>
<dbReference type="GO" id="GO:0031151">
    <property type="term" value="F:histone H3K79 methyltransferase activity"/>
    <property type="evidence" value="ECO:0007669"/>
    <property type="project" value="InterPro"/>
</dbReference>
<dbReference type="SUPFAM" id="SSF53335">
    <property type="entry name" value="S-adenosyl-L-methionine-dependent methyltransferases"/>
    <property type="match status" value="1"/>
</dbReference>